<dbReference type="NCBIfam" id="TIGR04429">
    <property type="entry name" value="Phr_nterm"/>
    <property type="match status" value="1"/>
</dbReference>
<reference evidence="3" key="1">
    <citation type="submission" date="2023-11" db="EMBL/GenBank/DDBJ databases">
        <title>Genome Sequence of Bacillus pseudomycoides stain BUPM19.</title>
        <authorList>
            <person name="Farhat A."/>
        </authorList>
    </citation>
    <scope>NUCLEOTIDE SEQUENCE [LARGE SCALE GENOMIC DNA]</scope>
    <source>
        <strain evidence="3">BUPM19</strain>
    </source>
</reference>
<keyword evidence="3" id="KW-1185">Reference proteome</keyword>
<evidence type="ECO:0000313" key="3">
    <source>
        <dbReference type="Proteomes" id="UP001291930"/>
    </source>
</evidence>
<organism evidence="2 3">
    <name type="scientific">Bacillus bingmayongensis</name>
    <dbReference type="NCBI Taxonomy" id="1150157"/>
    <lineage>
        <taxon>Bacteria</taxon>
        <taxon>Bacillati</taxon>
        <taxon>Bacillota</taxon>
        <taxon>Bacilli</taxon>
        <taxon>Bacillales</taxon>
        <taxon>Bacillaceae</taxon>
        <taxon>Bacillus</taxon>
    </lineage>
</organism>
<name>A0ABU5K314_9BACI</name>
<dbReference type="GO" id="GO:0004864">
    <property type="term" value="F:protein phosphatase inhibitor activity"/>
    <property type="evidence" value="ECO:0007669"/>
    <property type="project" value="UniProtKB-KW"/>
</dbReference>
<protein>
    <submittedName>
        <fullName evidence="2">Phr family secreted Rap phosphatase inhibitor</fullName>
    </submittedName>
</protein>
<feature type="compositionally biased region" description="Polar residues" evidence="1">
    <location>
        <begin position="36"/>
        <end position="51"/>
    </location>
</feature>
<dbReference type="RefSeq" id="WP_374219383.1">
    <property type="nucleotide sequence ID" value="NZ_JAXOVW010000108.1"/>
</dbReference>
<keyword evidence="2" id="KW-0650">Protein phosphatase inhibitor</keyword>
<comment type="caution">
    <text evidence="2">The sequence shown here is derived from an EMBL/GenBank/DDBJ whole genome shotgun (WGS) entry which is preliminary data.</text>
</comment>
<dbReference type="InterPro" id="IPR030968">
    <property type="entry name" value="RapG/K_inhib"/>
</dbReference>
<proteinExistence type="predicted"/>
<evidence type="ECO:0000256" key="1">
    <source>
        <dbReference type="SAM" id="MobiDB-lite"/>
    </source>
</evidence>
<dbReference type="EMBL" id="JAXOVW010000108">
    <property type="protein sequence ID" value="MDZ5610084.1"/>
    <property type="molecule type" value="Genomic_DNA"/>
</dbReference>
<sequence length="51" mass="5624">MKKITSIITGLVFTFIVTCGLNISSETHQATKDISSKSNPPIVQYSHAETW</sequence>
<dbReference type="Proteomes" id="UP001291930">
    <property type="component" value="Unassembled WGS sequence"/>
</dbReference>
<accession>A0ABU5K314</accession>
<gene>
    <name evidence="2" type="ORF">U2I54_24295</name>
</gene>
<feature type="region of interest" description="Disordered" evidence="1">
    <location>
        <begin position="28"/>
        <end position="51"/>
    </location>
</feature>
<evidence type="ECO:0000313" key="2">
    <source>
        <dbReference type="EMBL" id="MDZ5610084.1"/>
    </source>
</evidence>